<dbReference type="RefSeq" id="WP_084200389.1">
    <property type="nucleotide sequence ID" value="NZ_BMYL01000001.1"/>
</dbReference>
<feature type="domain" description="CHK kinase-like" evidence="1">
    <location>
        <begin position="109"/>
        <end position="281"/>
    </location>
</feature>
<proteinExistence type="predicted"/>
<evidence type="ECO:0000313" key="3">
    <source>
        <dbReference type="Proteomes" id="UP000235162"/>
    </source>
</evidence>
<dbReference type="InterPro" id="IPR015897">
    <property type="entry name" value="CHK_kinase-like"/>
</dbReference>
<gene>
    <name evidence="2" type="ORF">C0029_02955</name>
</gene>
<dbReference type="Proteomes" id="UP000235162">
    <property type="component" value="Unassembled WGS sequence"/>
</dbReference>
<sequence>MAIPDSVAQLSAGWLSEALQTPIASVSTLDQHDGTTGRAALALQREDGTSQRIFAKLPPADEQQRMFVVATGMGEREARFYAELAAEVPVRVPASYYSEWAPGGEHYIMVLEDLEASGCGFRTASERYSLAYVESVLDAFATLHSQYWETPRFATDLDWISAPPQHPIAPVLVAQAHEAFADQMPPVFSELAQLYTEHTDAIHRLWERGPHTLVHGDAHDGNMFADGDSPGFLDWALLAKTNPMRDVGYFLAGTVEPNDLKASAGTLLARYREALIREGVTPPDAAQMYCDCQLHAAYVWVGAVTTLAMGDAWQPQNYVLKTLERLHQSLEFLETAKTIESELADL</sequence>
<dbReference type="AlphaFoldDB" id="A0AAP8SPV4"/>
<keyword evidence="3" id="KW-1185">Reference proteome</keyword>
<organism evidence="2 3">
    <name type="scientific">Halioglobus japonicus</name>
    <dbReference type="NCBI Taxonomy" id="930805"/>
    <lineage>
        <taxon>Bacteria</taxon>
        <taxon>Pseudomonadati</taxon>
        <taxon>Pseudomonadota</taxon>
        <taxon>Gammaproteobacteria</taxon>
        <taxon>Cellvibrionales</taxon>
        <taxon>Halieaceae</taxon>
        <taxon>Halioglobus</taxon>
    </lineage>
</organism>
<dbReference type="PANTHER" id="PTHR23020">
    <property type="entry name" value="UNCHARACTERIZED NUCLEAR HORMONE RECEPTOR-RELATED"/>
    <property type="match status" value="1"/>
</dbReference>
<name>A0AAP8SPV4_9GAMM</name>
<dbReference type="KEGG" id="hja:BST95_15230"/>
<evidence type="ECO:0000259" key="1">
    <source>
        <dbReference type="SMART" id="SM00587"/>
    </source>
</evidence>
<evidence type="ECO:0000313" key="2">
    <source>
        <dbReference type="EMBL" id="PLW87558.1"/>
    </source>
</evidence>
<dbReference type="SMART" id="SM00587">
    <property type="entry name" value="CHK"/>
    <property type="match status" value="1"/>
</dbReference>
<dbReference type="Gene3D" id="3.90.1200.10">
    <property type="match status" value="1"/>
</dbReference>
<comment type="caution">
    <text evidence="2">The sequence shown here is derived from an EMBL/GenBank/DDBJ whole genome shotgun (WGS) entry which is preliminary data.</text>
</comment>
<dbReference type="EMBL" id="PKUR01000001">
    <property type="protein sequence ID" value="PLW87558.1"/>
    <property type="molecule type" value="Genomic_DNA"/>
</dbReference>
<dbReference type="InterPro" id="IPR011009">
    <property type="entry name" value="Kinase-like_dom_sf"/>
</dbReference>
<accession>A0AAP8SPV4</accession>
<dbReference type="InterPro" id="IPR002575">
    <property type="entry name" value="Aminoglycoside_PTrfase"/>
</dbReference>
<reference evidence="2 3" key="1">
    <citation type="submission" date="2018-01" db="EMBL/GenBank/DDBJ databases">
        <title>The draft genome sequence of Halioglobus japonicus S1-36.</title>
        <authorList>
            <person name="Du Z.-J."/>
            <person name="Shi M.-J."/>
        </authorList>
    </citation>
    <scope>NUCLEOTIDE SEQUENCE [LARGE SCALE GENOMIC DNA]</scope>
    <source>
        <strain evidence="2 3">S1-36</strain>
    </source>
</reference>
<dbReference type="Pfam" id="PF01636">
    <property type="entry name" value="APH"/>
    <property type="match status" value="1"/>
</dbReference>
<dbReference type="SUPFAM" id="SSF56112">
    <property type="entry name" value="Protein kinase-like (PK-like)"/>
    <property type="match status" value="1"/>
</dbReference>
<dbReference type="InterPro" id="IPR052961">
    <property type="entry name" value="Oxido-Kinase-like_Enzymes"/>
</dbReference>
<dbReference type="PANTHER" id="PTHR23020:SF41">
    <property type="entry name" value="AMINOGLYCOSIDE PHOSPHOTRANSFERASE DOMAIN-CONTAINING PROTEIN"/>
    <property type="match status" value="1"/>
</dbReference>
<protein>
    <recommendedName>
        <fullName evidence="1">CHK kinase-like domain-containing protein</fullName>
    </recommendedName>
</protein>